<dbReference type="InterPro" id="IPR008276">
    <property type="entry name" value="C_nuclsd_transpt"/>
</dbReference>
<proteinExistence type="predicted"/>
<protein>
    <recommendedName>
        <fullName evidence="1">Concentrative nucleoside transporter C-terminal domain-containing protein</fullName>
    </recommendedName>
</protein>
<dbReference type="Proteomes" id="UP001321473">
    <property type="component" value="Unassembled WGS sequence"/>
</dbReference>
<reference evidence="2 3" key="1">
    <citation type="journal article" date="2023" name="Arcadia Sci">
        <title>De novo assembly of a long-read Amblyomma americanum tick genome.</title>
        <authorList>
            <person name="Chou S."/>
            <person name="Poskanzer K.E."/>
            <person name="Rollins M."/>
            <person name="Thuy-Boun P.S."/>
        </authorList>
    </citation>
    <scope>NUCLEOTIDE SEQUENCE [LARGE SCALE GENOMIC DNA]</scope>
    <source>
        <strain evidence="2">F_SG_1</strain>
        <tissue evidence="2">Salivary glands</tissue>
    </source>
</reference>
<evidence type="ECO:0000259" key="1">
    <source>
        <dbReference type="Pfam" id="PF07662"/>
    </source>
</evidence>
<name>A0AAQ4EB82_AMBAM</name>
<evidence type="ECO:0000313" key="2">
    <source>
        <dbReference type="EMBL" id="KAK8771900.1"/>
    </source>
</evidence>
<keyword evidence="3" id="KW-1185">Reference proteome</keyword>
<dbReference type="InterPro" id="IPR011657">
    <property type="entry name" value="CNT_C_dom"/>
</dbReference>
<sequence length="206" mass="22746">MGAVVIRSSVGRGVMMCLGDKLKTMINYSRVGAEFTFGYTATGFISEELPRQPHVFAFYVSEPVDATSLISSCIMSAPAVLVTSKLLLPEREKPDGTFEYLLRLKSKREEQSQCAGSYNEAPTKAVHKKKLQSNEFGANPLSVLRVLAQWLVGRLFLPMSLILGVPYEECELVARLIGVKTYVNEMVAYLELITYAEAGIISVQLP</sequence>
<accession>A0AAQ4EB82</accession>
<feature type="domain" description="Concentrative nucleoside transporter C-terminal" evidence="1">
    <location>
        <begin position="148"/>
        <end position="200"/>
    </location>
</feature>
<organism evidence="2 3">
    <name type="scientific">Amblyomma americanum</name>
    <name type="common">Lone star tick</name>
    <dbReference type="NCBI Taxonomy" id="6943"/>
    <lineage>
        <taxon>Eukaryota</taxon>
        <taxon>Metazoa</taxon>
        <taxon>Ecdysozoa</taxon>
        <taxon>Arthropoda</taxon>
        <taxon>Chelicerata</taxon>
        <taxon>Arachnida</taxon>
        <taxon>Acari</taxon>
        <taxon>Parasitiformes</taxon>
        <taxon>Ixodida</taxon>
        <taxon>Ixodoidea</taxon>
        <taxon>Ixodidae</taxon>
        <taxon>Amblyomminae</taxon>
        <taxon>Amblyomma</taxon>
    </lineage>
</organism>
<gene>
    <name evidence="2" type="ORF">V5799_024856</name>
</gene>
<dbReference type="Pfam" id="PF07662">
    <property type="entry name" value="Nucleos_tra2_C"/>
    <property type="match status" value="1"/>
</dbReference>
<evidence type="ECO:0000313" key="3">
    <source>
        <dbReference type="Proteomes" id="UP001321473"/>
    </source>
</evidence>
<dbReference type="PANTHER" id="PTHR10590">
    <property type="entry name" value="SODIUM/NUCLEOSIDE COTRANSPORTER"/>
    <property type="match status" value="1"/>
</dbReference>
<comment type="caution">
    <text evidence="2">The sequence shown here is derived from an EMBL/GenBank/DDBJ whole genome shotgun (WGS) entry which is preliminary data.</text>
</comment>
<dbReference type="AlphaFoldDB" id="A0AAQ4EB82"/>
<dbReference type="PANTHER" id="PTHR10590:SF4">
    <property type="entry name" value="SOLUTE CARRIER FAMILY 28 MEMBER 3"/>
    <property type="match status" value="1"/>
</dbReference>
<dbReference type="GO" id="GO:0005886">
    <property type="term" value="C:plasma membrane"/>
    <property type="evidence" value="ECO:0007669"/>
    <property type="project" value="TreeGrafter"/>
</dbReference>
<dbReference type="GO" id="GO:0005415">
    <property type="term" value="F:nucleoside:sodium symporter activity"/>
    <property type="evidence" value="ECO:0007669"/>
    <property type="project" value="TreeGrafter"/>
</dbReference>
<dbReference type="EMBL" id="JARKHS020019143">
    <property type="protein sequence ID" value="KAK8771900.1"/>
    <property type="molecule type" value="Genomic_DNA"/>
</dbReference>